<dbReference type="AlphaFoldDB" id="A0A1N6SF10"/>
<dbReference type="PANTHER" id="PTHR35936">
    <property type="entry name" value="MEMBRANE-BOUND LYTIC MUREIN TRANSGLYCOSYLASE F"/>
    <property type="match status" value="1"/>
</dbReference>
<dbReference type="EMBL" id="FTLX01000002">
    <property type="protein sequence ID" value="SIQ39708.1"/>
    <property type="molecule type" value="Genomic_DNA"/>
</dbReference>
<feature type="domain" description="Solute-binding protein family 3/N-terminal" evidence="5">
    <location>
        <begin position="39"/>
        <end position="261"/>
    </location>
</feature>
<name>A0A1N6SF10_9BACI</name>
<evidence type="ECO:0000256" key="4">
    <source>
        <dbReference type="SAM" id="SignalP"/>
    </source>
</evidence>
<dbReference type="Gene3D" id="3.40.190.10">
    <property type="entry name" value="Periplasmic binding protein-like II"/>
    <property type="match status" value="2"/>
</dbReference>
<proteinExistence type="predicted"/>
<organism evidence="8 9">
    <name type="scientific">Domibacillus enclensis</name>
    <dbReference type="NCBI Taxonomy" id="1017273"/>
    <lineage>
        <taxon>Bacteria</taxon>
        <taxon>Bacillati</taxon>
        <taxon>Bacillota</taxon>
        <taxon>Bacilli</taxon>
        <taxon>Bacillales</taxon>
        <taxon>Bacillaceae</taxon>
        <taxon>Domibacillus</taxon>
    </lineage>
</organism>
<dbReference type="Proteomes" id="UP000215545">
    <property type="component" value="Unassembled WGS sequence"/>
</dbReference>
<evidence type="ECO:0000256" key="3">
    <source>
        <dbReference type="ARBA" id="ARBA00023288"/>
    </source>
</evidence>
<evidence type="ECO:0000256" key="1">
    <source>
        <dbReference type="ARBA" id="ARBA00022729"/>
    </source>
</evidence>
<dbReference type="EMBL" id="MWSK01000002">
    <property type="protein sequence ID" value="OXS79309.1"/>
    <property type="molecule type" value="Genomic_DNA"/>
</dbReference>
<reference evidence="7" key="3">
    <citation type="submission" date="2017-03" db="EMBL/GenBank/DDBJ databases">
        <authorList>
            <person name="Dastager S.G."/>
            <person name="Neurgaonkar P.S."/>
            <person name="Dharne M.S."/>
        </authorList>
    </citation>
    <scope>NUCLEOTIDE SEQUENCE</scope>
    <source>
        <strain evidence="7">DSM 25145</strain>
    </source>
</reference>
<evidence type="ECO:0000313" key="8">
    <source>
        <dbReference type="EMBL" id="SIQ39708.1"/>
    </source>
</evidence>
<reference evidence="10" key="2">
    <citation type="submission" date="2017-03" db="EMBL/GenBank/DDBJ databases">
        <title>Bacillus sp. V-88(T) DSM27956, whole genome shotgun sequencing project.</title>
        <authorList>
            <person name="Dastager S.G."/>
            <person name="Neurgaonkar P.S."/>
            <person name="Dharne M.S."/>
        </authorList>
    </citation>
    <scope>NUCLEOTIDE SEQUENCE [LARGE SCALE GENOMIC DNA]</scope>
    <source>
        <strain evidence="10">DSM 25145</strain>
    </source>
</reference>
<reference evidence="8 9" key="1">
    <citation type="submission" date="2017-01" db="EMBL/GenBank/DDBJ databases">
        <authorList>
            <person name="Mah S.A."/>
            <person name="Swanson W.J."/>
            <person name="Moy G.W."/>
            <person name="Vacquier V.D."/>
        </authorList>
    </citation>
    <scope>NUCLEOTIDE SEQUENCE [LARGE SCALE GENOMIC DNA]</scope>
    <source>
        <strain evidence="8 9">NIO-1016</strain>
    </source>
</reference>
<evidence type="ECO:0000259" key="5">
    <source>
        <dbReference type="SMART" id="SM00062"/>
    </source>
</evidence>
<feature type="domain" description="Ionotropic glutamate receptor C-terminal" evidence="6">
    <location>
        <begin position="39"/>
        <end position="260"/>
    </location>
</feature>
<feature type="signal peptide" evidence="4">
    <location>
        <begin position="1"/>
        <end position="25"/>
    </location>
</feature>
<dbReference type="PANTHER" id="PTHR35936:SF19">
    <property type="entry name" value="AMINO-ACID-BINDING PROTEIN YXEM-RELATED"/>
    <property type="match status" value="1"/>
</dbReference>
<keyword evidence="3" id="KW-0449">Lipoprotein</keyword>
<dbReference type="RefSeq" id="WP_082084553.1">
    <property type="nucleotide sequence ID" value="NZ_FTLX01000002.1"/>
</dbReference>
<evidence type="ECO:0000313" key="10">
    <source>
        <dbReference type="Proteomes" id="UP000215545"/>
    </source>
</evidence>
<dbReference type="GO" id="GO:0015276">
    <property type="term" value="F:ligand-gated monoatomic ion channel activity"/>
    <property type="evidence" value="ECO:0007669"/>
    <property type="project" value="InterPro"/>
</dbReference>
<dbReference type="SMART" id="SM00079">
    <property type="entry name" value="PBPe"/>
    <property type="match status" value="1"/>
</dbReference>
<dbReference type="GO" id="GO:0016020">
    <property type="term" value="C:membrane"/>
    <property type="evidence" value="ECO:0007669"/>
    <property type="project" value="InterPro"/>
</dbReference>
<feature type="chain" id="PRO_5012184683" evidence="4">
    <location>
        <begin position="26"/>
        <end position="277"/>
    </location>
</feature>
<evidence type="ECO:0000313" key="9">
    <source>
        <dbReference type="Proteomes" id="UP000186385"/>
    </source>
</evidence>
<dbReference type="STRING" id="1017273.SAMN05443094_102411"/>
<dbReference type="InterPro" id="IPR001320">
    <property type="entry name" value="Iontro_rcpt_C"/>
</dbReference>
<dbReference type="CDD" id="cd13624">
    <property type="entry name" value="PBP2_Arg_Lys_His"/>
    <property type="match status" value="1"/>
</dbReference>
<sequence>MKKWTSKGAAAIGLTALLALTSACGQEEESGSGGTEKKTLIVGTDAAYAPFTYLDKGEIVGFDIDVVDAVMEEAGYDYEMKNMGWDGLFESTRQAQLDLAVCAITISDDRKQTFDFSSPYYQSTHMIMTREDTTVDSAADLKGMTVGVLNASTGQIAAEKVMGQNSADLKKYESDAVSIMSLQNGAVEAVVADNTVINEYLKNNPDQTYNTLVDSDTFDSEFYGLMFPKDSEVAEELDAALKTIIENGTYAEIYEKWIGPEPDTAVLQAAAAELEGN</sequence>
<dbReference type="Proteomes" id="UP000186385">
    <property type="component" value="Unassembled WGS sequence"/>
</dbReference>
<evidence type="ECO:0000256" key="2">
    <source>
        <dbReference type="ARBA" id="ARBA00023139"/>
    </source>
</evidence>
<keyword evidence="1 4" id="KW-0732">Signal</keyword>
<keyword evidence="2" id="KW-0564">Palmitate</keyword>
<dbReference type="Pfam" id="PF00497">
    <property type="entry name" value="SBP_bac_3"/>
    <property type="match status" value="1"/>
</dbReference>
<dbReference type="OrthoDB" id="9774451at2"/>
<evidence type="ECO:0000259" key="6">
    <source>
        <dbReference type="SMART" id="SM00079"/>
    </source>
</evidence>
<gene>
    <name evidence="7" type="ORF">B1B05_05935</name>
    <name evidence="8" type="ORF">SAMN05443094_102411</name>
</gene>
<evidence type="ECO:0000313" key="7">
    <source>
        <dbReference type="EMBL" id="OXS79309.1"/>
    </source>
</evidence>
<protein>
    <submittedName>
        <fullName evidence="8">Amino acid ABC transporter substrate-binding protein, PAAT family</fullName>
    </submittedName>
    <submittedName>
        <fullName evidence="7">Basic amino acid ABC transporter substrate-binding protein</fullName>
    </submittedName>
</protein>
<dbReference type="PROSITE" id="PS51257">
    <property type="entry name" value="PROKAR_LIPOPROTEIN"/>
    <property type="match status" value="1"/>
</dbReference>
<keyword evidence="10" id="KW-1185">Reference proteome</keyword>
<dbReference type="SUPFAM" id="SSF53850">
    <property type="entry name" value="Periplasmic binding protein-like II"/>
    <property type="match status" value="1"/>
</dbReference>
<accession>A0A1N6SF10</accession>
<dbReference type="SMART" id="SM00062">
    <property type="entry name" value="PBPb"/>
    <property type="match status" value="1"/>
</dbReference>
<dbReference type="InterPro" id="IPR001638">
    <property type="entry name" value="Solute-binding_3/MltF_N"/>
</dbReference>